<comment type="caution">
    <text evidence="5">The sequence shown here is derived from an EMBL/GenBank/DDBJ whole genome shotgun (WGS) entry which is preliminary data.</text>
</comment>
<dbReference type="InterPro" id="IPR044289">
    <property type="entry name" value="ATL67-70"/>
</dbReference>
<reference evidence="5 6" key="1">
    <citation type="journal article" date="2020" name="bioRxiv">
        <title>Sequence and annotation of 42 cannabis genomes reveals extensive copy number variation in cannabinoid synthesis and pathogen resistance genes.</title>
        <authorList>
            <person name="Mckernan K.J."/>
            <person name="Helbert Y."/>
            <person name="Kane L.T."/>
            <person name="Ebling H."/>
            <person name="Zhang L."/>
            <person name="Liu B."/>
            <person name="Eaton Z."/>
            <person name="Mclaughlin S."/>
            <person name="Kingan S."/>
            <person name="Baybayan P."/>
            <person name="Concepcion G."/>
            <person name="Jordan M."/>
            <person name="Riva A."/>
            <person name="Barbazuk W."/>
            <person name="Harkins T."/>
        </authorList>
    </citation>
    <scope>NUCLEOTIDE SEQUENCE [LARGE SCALE GENOMIC DNA]</scope>
    <source>
        <strain evidence="6">cv. Jamaican Lion 4</strain>
        <tissue evidence="5">Leaf</tissue>
    </source>
</reference>
<keyword evidence="3" id="KW-1133">Transmembrane helix</keyword>
<dbReference type="Gene3D" id="3.30.40.10">
    <property type="entry name" value="Zinc/RING finger domain, C3HC4 (zinc finger)"/>
    <property type="match status" value="1"/>
</dbReference>
<evidence type="ECO:0000256" key="1">
    <source>
        <dbReference type="PROSITE-ProRule" id="PRU00175"/>
    </source>
</evidence>
<dbReference type="PANTHER" id="PTHR46592">
    <property type="entry name" value="RING-H2 FINGER PROTEIN ATL67"/>
    <property type="match status" value="1"/>
</dbReference>
<dbReference type="InterPro" id="IPR001841">
    <property type="entry name" value="Znf_RING"/>
</dbReference>
<evidence type="ECO:0000313" key="5">
    <source>
        <dbReference type="EMBL" id="KAF4393011.1"/>
    </source>
</evidence>
<dbReference type="SUPFAM" id="SSF57850">
    <property type="entry name" value="RING/U-box"/>
    <property type="match status" value="1"/>
</dbReference>
<evidence type="ECO:0000259" key="4">
    <source>
        <dbReference type="PROSITE" id="PS50089"/>
    </source>
</evidence>
<keyword evidence="3" id="KW-0472">Membrane</keyword>
<feature type="compositionally biased region" description="Low complexity" evidence="2">
    <location>
        <begin position="195"/>
        <end position="208"/>
    </location>
</feature>
<evidence type="ECO:0000256" key="2">
    <source>
        <dbReference type="SAM" id="MobiDB-lite"/>
    </source>
</evidence>
<dbReference type="PANTHER" id="PTHR46592:SF6">
    <property type="entry name" value="RING-H2 FINGER PROTEIN ATL67"/>
    <property type="match status" value="1"/>
</dbReference>
<dbReference type="InterPro" id="IPR004864">
    <property type="entry name" value="LEA_2"/>
</dbReference>
<dbReference type="Pfam" id="PF13639">
    <property type="entry name" value="zf-RING_2"/>
    <property type="match status" value="1"/>
</dbReference>
<dbReference type="PROSITE" id="PS50089">
    <property type="entry name" value="ZF_RING_2"/>
    <property type="match status" value="1"/>
</dbReference>
<dbReference type="Proteomes" id="UP000583929">
    <property type="component" value="Unassembled WGS sequence"/>
</dbReference>
<organism evidence="5 6">
    <name type="scientific">Cannabis sativa</name>
    <name type="common">Hemp</name>
    <name type="synonym">Marijuana</name>
    <dbReference type="NCBI Taxonomy" id="3483"/>
    <lineage>
        <taxon>Eukaryota</taxon>
        <taxon>Viridiplantae</taxon>
        <taxon>Streptophyta</taxon>
        <taxon>Embryophyta</taxon>
        <taxon>Tracheophyta</taxon>
        <taxon>Spermatophyta</taxon>
        <taxon>Magnoliopsida</taxon>
        <taxon>eudicotyledons</taxon>
        <taxon>Gunneridae</taxon>
        <taxon>Pentapetalae</taxon>
        <taxon>rosids</taxon>
        <taxon>fabids</taxon>
        <taxon>Rosales</taxon>
        <taxon>Cannabaceae</taxon>
        <taxon>Cannabis</taxon>
    </lineage>
</organism>
<dbReference type="AlphaFoldDB" id="A0A7J6HDT4"/>
<dbReference type="InterPro" id="IPR013083">
    <property type="entry name" value="Znf_RING/FYVE/PHD"/>
</dbReference>
<dbReference type="GO" id="GO:0016740">
    <property type="term" value="F:transferase activity"/>
    <property type="evidence" value="ECO:0007669"/>
    <property type="project" value="InterPro"/>
</dbReference>
<feature type="region of interest" description="Disordered" evidence="2">
    <location>
        <begin position="185"/>
        <end position="208"/>
    </location>
</feature>
<feature type="transmembrane region" description="Helical" evidence="3">
    <location>
        <begin position="40"/>
        <end position="63"/>
    </location>
</feature>
<keyword evidence="1" id="KW-0862">Zinc</keyword>
<protein>
    <recommendedName>
        <fullName evidence="4">RING-type domain-containing protein</fullName>
    </recommendedName>
</protein>
<keyword evidence="3" id="KW-0812">Transmembrane</keyword>
<gene>
    <name evidence="5" type="ORF">G4B88_012006</name>
</gene>
<dbReference type="EMBL" id="JAATIQ010000050">
    <property type="protein sequence ID" value="KAF4393011.1"/>
    <property type="molecule type" value="Genomic_DNA"/>
</dbReference>
<dbReference type="Pfam" id="PF03168">
    <property type="entry name" value="LEA_2"/>
    <property type="match status" value="1"/>
</dbReference>
<dbReference type="CDD" id="cd16461">
    <property type="entry name" value="RING-H2_EL5-like"/>
    <property type="match status" value="1"/>
</dbReference>
<sequence length="366" mass="40839">MVEKEQARPLAPAADRPNSSDEDDVAAHLKKIRRRKLIKCCGFITAVLLVVAVVIIILIFTVFRIKDPIIKMNKITVAQLNLVNTTTPKAGSNMSLTADVSVKNPNVASFKYSNTTTWLYYYGTVVGEAKGPPGRARPRRTMRMNITVDIIMGRIMSSPNFVADVASGLLSMNSYSRIPGRVKIASSHSHHHRNSSSSSLPRNPNPNSDGVILPRIIFVAEDDDEDEDGRRDLDESSVIGLDQCVINSYPKFPYERDVASIKESTCSICLCEYKDSEMLRMMPECRHYFHLCCLDAWLKLNGSCPVCRNSPLPTPLSTPLQEVVPLSQFSADRRRSRDKFVYTNVKLIESQPMSKADFSGFLCSLS</sequence>
<evidence type="ECO:0000313" key="6">
    <source>
        <dbReference type="Proteomes" id="UP000583929"/>
    </source>
</evidence>
<dbReference type="GO" id="GO:0008270">
    <property type="term" value="F:zinc ion binding"/>
    <property type="evidence" value="ECO:0007669"/>
    <property type="project" value="UniProtKB-KW"/>
</dbReference>
<dbReference type="GO" id="GO:0016567">
    <property type="term" value="P:protein ubiquitination"/>
    <property type="evidence" value="ECO:0007669"/>
    <property type="project" value="InterPro"/>
</dbReference>
<keyword evidence="1" id="KW-0863">Zinc-finger</keyword>
<accession>A0A7J6HDT4</accession>
<keyword evidence="6" id="KW-1185">Reference proteome</keyword>
<feature type="region of interest" description="Disordered" evidence="2">
    <location>
        <begin position="1"/>
        <end position="22"/>
    </location>
</feature>
<proteinExistence type="predicted"/>
<name>A0A7J6HDT4_CANSA</name>
<keyword evidence="1" id="KW-0479">Metal-binding</keyword>
<dbReference type="SMART" id="SM00184">
    <property type="entry name" value="RING"/>
    <property type="match status" value="1"/>
</dbReference>
<dbReference type="Gene3D" id="2.60.40.1820">
    <property type="match status" value="1"/>
</dbReference>
<feature type="domain" description="RING-type" evidence="4">
    <location>
        <begin position="266"/>
        <end position="308"/>
    </location>
</feature>
<evidence type="ECO:0000256" key="3">
    <source>
        <dbReference type="SAM" id="Phobius"/>
    </source>
</evidence>